<dbReference type="FunFam" id="2.60.120.620:FF:000027">
    <property type="entry name" value="Oxidoreductase, 2OG-Fe(II) oxygenase family family"/>
    <property type="match status" value="1"/>
</dbReference>
<dbReference type="Pfam" id="PF13640">
    <property type="entry name" value="2OG-FeII_Oxy_3"/>
    <property type="match status" value="1"/>
</dbReference>
<comment type="cofactor">
    <cofactor evidence="1">
        <name>L-ascorbate</name>
        <dbReference type="ChEBI" id="CHEBI:38290"/>
    </cofactor>
</comment>
<reference evidence="9" key="1">
    <citation type="journal article" date="2020" name="Stud. Mycol.">
        <title>101 Dothideomycetes genomes: a test case for predicting lifestyles and emergence of pathogens.</title>
        <authorList>
            <person name="Haridas S."/>
            <person name="Albert R."/>
            <person name="Binder M."/>
            <person name="Bloem J."/>
            <person name="Labutti K."/>
            <person name="Salamov A."/>
            <person name="Andreopoulos B."/>
            <person name="Baker S."/>
            <person name="Barry K."/>
            <person name="Bills G."/>
            <person name="Bluhm B."/>
            <person name="Cannon C."/>
            <person name="Castanera R."/>
            <person name="Culley D."/>
            <person name="Daum C."/>
            <person name="Ezra D."/>
            <person name="Gonzalez J."/>
            <person name="Henrissat B."/>
            <person name="Kuo A."/>
            <person name="Liang C."/>
            <person name="Lipzen A."/>
            <person name="Lutzoni F."/>
            <person name="Magnuson J."/>
            <person name="Mondo S."/>
            <person name="Nolan M."/>
            <person name="Ohm R."/>
            <person name="Pangilinan J."/>
            <person name="Park H.-J."/>
            <person name="Ramirez L."/>
            <person name="Alfaro M."/>
            <person name="Sun H."/>
            <person name="Tritt A."/>
            <person name="Yoshinaga Y."/>
            <person name="Zwiers L.-H."/>
            <person name="Turgeon B."/>
            <person name="Goodwin S."/>
            <person name="Spatafora J."/>
            <person name="Crous P."/>
            <person name="Grigoriev I."/>
        </authorList>
    </citation>
    <scope>NUCLEOTIDE SEQUENCE</scope>
    <source>
        <strain evidence="9">CBS 175.79</strain>
    </source>
</reference>
<evidence type="ECO:0000256" key="3">
    <source>
        <dbReference type="ARBA" id="ARBA00022964"/>
    </source>
</evidence>
<dbReference type="GO" id="GO:0005506">
    <property type="term" value="F:iron ion binding"/>
    <property type="evidence" value="ECO:0007669"/>
    <property type="project" value="InterPro"/>
</dbReference>
<keyword evidence="2" id="KW-0479">Metal-binding</keyword>
<dbReference type="PANTHER" id="PTHR10869:SF246">
    <property type="entry name" value="TRANSMEMBRANE PROLYL 4-HYDROXYLASE"/>
    <property type="match status" value="1"/>
</dbReference>
<feature type="transmembrane region" description="Helical" evidence="7">
    <location>
        <begin position="12"/>
        <end position="31"/>
    </location>
</feature>
<dbReference type="InterPro" id="IPR006620">
    <property type="entry name" value="Pro_4_hyd_alph"/>
</dbReference>
<dbReference type="GO" id="GO:0004656">
    <property type="term" value="F:procollagen-proline 4-dioxygenase activity"/>
    <property type="evidence" value="ECO:0007669"/>
    <property type="project" value="TreeGrafter"/>
</dbReference>
<evidence type="ECO:0000256" key="7">
    <source>
        <dbReference type="SAM" id="Phobius"/>
    </source>
</evidence>
<dbReference type="OrthoDB" id="420380at2759"/>
<keyword evidence="4" id="KW-0560">Oxidoreductase</keyword>
<evidence type="ECO:0000256" key="6">
    <source>
        <dbReference type="SAM" id="MobiDB-lite"/>
    </source>
</evidence>
<gene>
    <name evidence="9" type="ORF">BU24DRAFT_493236</name>
</gene>
<keyword evidence="3" id="KW-0223">Dioxygenase</keyword>
<sequence length="306" mass="34263">MAIPSLGTVVQYAVIALLGYILAGAPFLSHLSGGSSSTSTTNPRSSSSSPGNRQFSLDKVESLVIPDPDLRCEDHDYRVHVLAREPLVIYIEGFVSEEEAGHVVEMSEPNFVPSTVWTEGKETLNASVRKSEKARLDRDHVVRCIEERARRFQGWRPHVFVEKLWAQRYRASGHYAYHYDWSTATASSGRVSSFMVYLEANCTGGGTNFPRLKMPGDESWCRFLECEGEGGEEGERREGVTFKAIKGNAVYWENLRSDGSGYKESWHAGLPVKEGVKIGLNIWSWYQEGLDARMLREESMREGAGQ</sequence>
<evidence type="ECO:0000256" key="5">
    <source>
        <dbReference type="ARBA" id="ARBA00023004"/>
    </source>
</evidence>
<dbReference type="AlphaFoldDB" id="A0A6A5XQW6"/>
<organism evidence="9 10">
    <name type="scientific">Aaosphaeria arxii CBS 175.79</name>
    <dbReference type="NCBI Taxonomy" id="1450172"/>
    <lineage>
        <taxon>Eukaryota</taxon>
        <taxon>Fungi</taxon>
        <taxon>Dikarya</taxon>
        <taxon>Ascomycota</taxon>
        <taxon>Pezizomycotina</taxon>
        <taxon>Dothideomycetes</taxon>
        <taxon>Pleosporomycetidae</taxon>
        <taxon>Pleosporales</taxon>
        <taxon>Pleosporales incertae sedis</taxon>
        <taxon>Aaosphaeria</taxon>
    </lineage>
</organism>
<dbReference type="Proteomes" id="UP000799778">
    <property type="component" value="Unassembled WGS sequence"/>
</dbReference>
<evidence type="ECO:0000256" key="4">
    <source>
        <dbReference type="ARBA" id="ARBA00023002"/>
    </source>
</evidence>
<dbReference type="InterPro" id="IPR044862">
    <property type="entry name" value="Pro_4_hyd_alph_FE2OG_OXY"/>
</dbReference>
<name>A0A6A5XQW6_9PLEO</name>
<keyword evidence="5" id="KW-0408">Iron</keyword>
<dbReference type="InterPro" id="IPR045054">
    <property type="entry name" value="P4HA-like"/>
</dbReference>
<feature type="domain" description="Prolyl 4-hydroxylase alpha subunit" evidence="8">
    <location>
        <begin position="86"/>
        <end position="285"/>
    </location>
</feature>
<dbReference type="EMBL" id="ML978070">
    <property type="protein sequence ID" value="KAF2014694.1"/>
    <property type="molecule type" value="Genomic_DNA"/>
</dbReference>
<dbReference type="Gene3D" id="2.60.120.620">
    <property type="entry name" value="q2cbj1_9rhob like domain"/>
    <property type="match status" value="1"/>
</dbReference>
<dbReference type="SMART" id="SM00702">
    <property type="entry name" value="P4Hc"/>
    <property type="match status" value="1"/>
</dbReference>
<keyword evidence="7" id="KW-0812">Transmembrane</keyword>
<dbReference type="GO" id="GO:0031418">
    <property type="term" value="F:L-ascorbic acid binding"/>
    <property type="evidence" value="ECO:0007669"/>
    <property type="project" value="InterPro"/>
</dbReference>
<dbReference type="RefSeq" id="XP_033383033.1">
    <property type="nucleotide sequence ID" value="XM_033533954.1"/>
</dbReference>
<evidence type="ECO:0000256" key="2">
    <source>
        <dbReference type="ARBA" id="ARBA00022723"/>
    </source>
</evidence>
<evidence type="ECO:0000313" key="9">
    <source>
        <dbReference type="EMBL" id="KAF2014694.1"/>
    </source>
</evidence>
<accession>A0A6A5XQW6</accession>
<proteinExistence type="predicted"/>
<dbReference type="PANTHER" id="PTHR10869">
    <property type="entry name" value="PROLYL 4-HYDROXYLASE ALPHA SUBUNIT"/>
    <property type="match status" value="1"/>
</dbReference>
<keyword evidence="7" id="KW-0472">Membrane</keyword>
<dbReference type="GeneID" id="54291351"/>
<evidence type="ECO:0000259" key="8">
    <source>
        <dbReference type="SMART" id="SM00702"/>
    </source>
</evidence>
<evidence type="ECO:0000313" key="10">
    <source>
        <dbReference type="Proteomes" id="UP000799778"/>
    </source>
</evidence>
<keyword evidence="7" id="KW-1133">Transmembrane helix</keyword>
<feature type="region of interest" description="Disordered" evidence="6">
    <location>
        <begin position="33"/>
        <end position="54"/>
    </location>
</feature>
<feature type="compositionally biased region" description="Low complexity" evidence="6">
    <location>
        <begin position="33"/>
        <end position="53"/>
    </location>
</feature>
<keyword evidence="10" id="KW-1185">Reference proteome</keyword>
<evidence type="ECO:0000256" key="1">
    <source>
        <dbReference type="ARBA" id="ARBA00001961"/>
    </source>
</evidence>
<protein>
    <recommendedName>
        <fullName evidence="8">Prolyl 4-hydroxylase alpha subunit domain-containing protein</fullName>
    </recommendedName>
</protein>
<dbReference type="GO" id="GO:0005783">
    <property type="term" value="C:endoplasmic reticulum"/>
    <property type="evidence" value="ECO:0007669"/>
    <property type="project" value="TreeGrafter"/>
</dbReference>